<dbReference type="Proteomes" id="UP000726737">
    <property type="component" value="Unassembled WGS sequence"/>
</dbReference>
<sequence length="787" mass="85589">MLNNHSPPHLPKQSLDEQQSELHWRYLSATEPYSSEGDEQAVEQLQVNAAPETPRGTGPVRGASIRSSASQSNAYRTIPTATLQSHVRKAASGAYKNQQNLLTAELHALKARVQELEMERMNRSLSNLTFQSQTAMPQDLDSPTFEEQQLYHRTDKARYNQRHRGSATSVESSSTSRSPVVATASMSRHNKPGLGFGVSASASSGAMTRLESSLGNASSSRNASMSASMSASPRLGSTQHVALLQDAFKTFDKTLSAVGGVNASPTIQAMSKVVTNTISMNRTIRTWVKADVSLVESSSMDSLQRTSDEQIRSLTESLLAIASNYNAMERAATHTDPRPYSPNSSSATSYDLGHRLSLGMAGGKMSGHQGSDPNPPYPTRPLSLVAPKKSTSTGSVASNFMTSSGYLTRNASIVSIENSEPGARASDSQGYNSDFSEDRFGSRHGAGRTQYQQREIISSRESSPPQQSTQGLTQRRQLSELSMHSSQSWRDSTRTPNSRQYPTVRSPVMETADNDELAQLARRQASVQRIMARYSQPSPVAPSFSRLDPDQELVTSQQRARAIETARATGDRHESPISTPMEFTPTGQSRISQGGRRPLSQQGYRTYSESRQVGLSSGQRGNVIQHPGRNGLDKGISEDEGNSVQWGTASLDQLPPRTMTKAFSTQSLRVHNRHQQALHLRPSDAESDPQNNVAPLYPSDTLDVSRVPSFARPKQSFQTQQQDMMMTTPTMPSTNSSPSSSSRLDAPSAVSSNDHPGGLTGVGARYHLSPRGTSNTPTFGRQKNRGL</sequence>
<feature type="region of interest" description="Disordered" evidence="1">
    <location>
        <begin position="419"/>
        <end position="507"/>
    </location>
</feature>
<gene>
    <name evidence="2" type="ORF">BG011_002346</name>
</gene>
<comment type="caution">
    <text evidence="2">The sequence shown here is derived from an EMBL/GenBank/DDBJ whole genome shotgun (WGS) entry which is preliminary data.</text>
</comment>
<reference evidence="2" key="1">
    <citation type="journal article" date="2020" name="Fungal Divers.">
        <title>Resolving the Mortierellaceae phylogeny through synthesis of multi-gene phylogenetics and phylogenomics.</title>
        <authorList>
            <person name="Vandepol N."/>
            <person name="Liber J."/>
            <person name="Desiro A."/>
            <person name="Na H."/>
            <person name="Kennedy M."/>
            <person name="Barry K."/>
            <person name="Grigoriev I.V."/>
            <person name="Miller A.N."/>
            <person name="O'Donnell K."/>
            <person name="Stajich J.E."/>
            <person name="Bonito G."/>
        </authorList>
    </citation>
    <scope>NUCLEOTIDE SEQUENCE</scope>
    <source>
        <strain evidence="2">KOD948</strain>
    </source>
</reference>
<dbReference type="EMBL" id="JAAAJA010000173">
    <property type="protein sequence ID" value="KAG0259825.1"/>
    <property type="molecule type" value="Genomic_DNA"/>
</dbReference>
<name>A0A9P6U4V1_9FUNG</name>
<accession>A0A9P6U4V1</accession>
<feature type="compositionally biased region" description="Polar residues" evidence="1">
    <location>
        <begin position="642"/>
        <end position="651"/>
    </location>
</feature>
<feature type="compositionally biased region" description="Polar residues" evidence="1">
    <location>
        <begin position="771"/>
        <end position="781"/>
    </location>
</feature>
<feature type="region of interest" description="Disordered" evidence="1">
    <location>
        <begin position="1"/>
        <end position="77"/>
    </location>
</feature>
<feature type="compositionally biased region" description="Polar residues" evidence="1">
    <location>
        <begin position="65"/>
        <end position="77"/>
    </location>
</feature>
<feature type="compositionally biased region" description="Polar residues" evidence="1">
    <location>
        <begin position="599"/>
        <end position="622"/>
    </location>
</feature>
<evidence type="ECO:0000256" key="1">
    <source>
        <dbReference type="SAM" id="MobiDB-lite"/>
    </source>
</evidence>
<feature type="compositionally biased region" description="Low complexity" evidence="1">
    <location>
        <begin position="715"/>
        <end position="742"/>
    </location>
</feature>
<feature type="compositionally biased region" description="Low complexity" evidence="1">
    <location>
        <begin position="166"/>
        <end position="185"/>
    </location>
</feature>
<proteinExistence type="predicted"/>
<feature type="compositionally biased region" description="Polar residues" evidence="1">
    <location>
        <begin position="449"/>
        <end position="503"/>
    </location>
</feature>
<feature type="region of interest" description="Disordered" evidence="1">
    <location>
        <begin position="566"/>
        <end position="787"/>
    </location>
</feature>
<feature type="compositionally biased region" description="Polar residues" evidence="1">
    <location>
        <begin position="389"/>
        <end position="400"/>
    </location>
</feature>
<protein>
    <submittedName>
        <fullName evidence="2">Uncharacterized protein</fullName>
    </submittedName>
</protein>
<evidence type="ECO:0000313" key="3">
    <source>
        <dbReference type="Proteomes" id="UP000726737"/>
    </source>
</evidence>
<keyword evidence="3" id="KW-1185">Reference proteome</keyword>
<organism evidence="2 3">
    <name type="scientific">Mortierella polycephala</name>
    <dbReference type="NCBI Taxonomy" id="41804"/>
    <lineage>
        <taxon>Eukaryota</taxon>
        <taxon>Fungi</taxon>
        <taxon>Fungi incertae sedis</taxon>
        <taxon>Mucoromycota</taxon>
        <taxon>Mortierellomycotina</taxon>
        <taxon>Mortierellomycetes</taxon>
        <taxon>Mortierellales</taxon>
        <taxon>Mortierellaceae</taxon>
        <taxon>Mortierella</taxon>
    </lineage>
</organism>
<feature type="compositionally biased region" description="Basic and acidic residues" evidence="1">
    <location>
        <begin position="566"/>
        <end position="575"/>
    </location>
</feature>
<dbReference type="OrthoDB" id="2287434at2759"/>
<evidence type="ECO:0000313" key="2">
    <source>
        <dbReference type="EMBL" id="KAG0259825.1"/>
    </source>
</evidence>
<feature type="compositionally biased region" description="Low complexity" evidence="1">
    <location>
        <begin position="216"/>
        <end position="232"/>
    </location>
</feature>
<feature type="region of interest" description="Disordered" evidence="1">
    <location>
        <begin position="357"/>
        <end position="400"/>
    </location>
</feature>
<feature type="region of interest" description="Disordered" evidence="1">
    <location>
        <begin position="154"/>
        <end position="193"/>
    </location>
</feature>
<feature type="region of interest" description="Disordered" evidence="1">
    <location>
        <begin position="332"/>
        <end position="351"/>
    </location>
</feature>
<feature type="region of interest" description="Disordered" evidence="1">
    <location>
        <begin position="211"/>
        <end position="232"/>
    </location>
</feature>
<dbReference type="AlphaFoldDB" id="A0A9P6U4V1"/>